<protein>
    <submittedName>
        <fullName evidence="1">Uncharacterized protein</fullName>
    </submittedName>
</protein>
<dbReference type="OrthoDB" id="289429at2"/>
<dbReference type="Proteomes" id="UP000183561">
    <property type="component" value="Unassembled WGS sequence"/>
</dbReference>
<name>A0A1H4IDW7_9NOCA</name>
<organism evidence="1 2">
    <name type="scientific">Rhodococcus koreensis</name>
    <dbReference type="NCBI Taxonomy" id="99653"/>
    <lineage>
        <taxon>Bacteria</taxon>
        <taxon>Bacillati</taxon>
        <taxon>Actinomycetota</taxon>
        <taxon>Actinomycetes</taxon>
        <taxon>Mycobacteriales</taxon>
        <taxon>Nocardiaceae</taxon>
        <taxon>Rhodococcus</taxon>
    </lineage>
</organism>
<accession>A0A1H4IDW7</accession>
<sequence>MDEVELVEQVRRRWEQGVPPKVIARALGVRPSVVAPVVRRIAAEAEASRGLGRVLGCWVNCGWSVGLGLEGRPEWAKLDAPAGEVEGFAQVLVAREGRRGRATLRGYLADVHCLGVKNARDPETMDAGRIPTAIRTYYAAFDRPAVEIPIELGRELILGAVQYARGLGFEPAGAFDDEAAAFLGEWDGPGRIEFGRDGRPFYLNGPYDNPAAVIATLERSVGAGNFHVSVAVGPM</sequence>
<keyword evidence="2" id="KW-1185">Reference proteome</keyword>
<evidence type="ECO:0000313" key="1">
    <source>
        <dbReference type="EMBL" id="SEB32304.1"/>
    </source>
</evidence>
<dbReference type="RefSeq" id="WP_072950608.1">
    <property type="nucleotide sequence ID" value="NZ_FNSV01000003.1"/>
</dbReference>
<evidence type="ECO:0000313" key="2">
    <source>
        <dbReference type="Proteomes" id="UP000183561"/>
    </source>
</evidence>
<reference evidence="2" key="1">
    <citation type="submission" date="2016-10" db="EMBL/GenBank/DDBJ databases">
        <authorList>
            <person name="Varghese N."/>
            <person name="Submissions S."/>
        </authorList>
    </citation>
    <scope>NUCLEOTIDE SEQUENCE [LARGE SCALE GENOMIC DNA]</scope>
    <source>
        <strain evidence="2">DSM 44498</strain>
    </source>
</reference>
<dbReference type="AlphaFoldDB" id="A0A1H4IDW7"/>
<gene>
    <name evidence="1" type="ORF">SAMN04490239_0524</name>
</gene>
<dbReference type="EMBL" id="FNSV01000003">
    <property type="protein sequence ID" value="SEB32304.1"/>
    <property type="molecule type" value="Genomic_DNA"/>
</dbReference>
<proteinExistence type="predicted"/>